<evidence type="ECO:0000256" key="1">
    <source>
        <dbReference type="SAM" id="Phobius"/>
    </source>
</evidence>
<keyword evidence="1" id="KW-1133">Transmembrane helix</keyword>
<reference evidence="2" key="2">
    <citation type="submission" date="2023-04" db="EMBL/GenBank/DDBJ databases">
        <authorList>
            <person name="Bu L."/>
            <person name="Lu L."/>
            <person name="Laidemitt M.R."/>
            <person name="Zhang S.M."/>
            <person name="Mutuku M."/>
            <person name="Mkoji G."/>
            <person name="Steinauer M."/>
            <person name="Loker E.S."/>
        </authorList>
    </citation>
    <scope>NUCLEOTIDE SEQUENCE</scope>
    <source>
        <strain evidence="2">KasaAsao</strain>
        <tissue evidence="2">Whole Snail</tissue>
    </source>
</reference>
<evidence type="ECO:0000313" key="2">
    <source>
        <dbReference type="EMBL" id="KAK0058621.1"/>
    </source>
</evidence>
<accession>A0AAD8BQC2</accession>
<name>A0AAD8BQC2_BIOPF</name>
<feature type="non-terminal residue" evidence="2">
    <location>
        <position position="100"/>
    </location>
</feature>
<organism evidence="2 3">
    <name type="scientific">Biomphalaria pfeifferi</name>
    <name type="common">Bloodfluke planorb</name>
    <name type="synonym">Freshwater snail</name>
    <dbReference type="NCBI Taxonomy" id="112525"/>
    <lineage>
        <taxon>Eukaryota</taxon>
        <taxon>Metazoa</taxon>
        <taxon>Spiralia</taxon>
        <taxon>Lophotrochozoa</taxon>
        <taxon>Mollusca</taxon>
        <taxon>Gastropoda</taxon>
        <taxon>Heterobranchia</taxon>
        <taxon>Euthyneura</taxon>
        <taxon>Panpulmonata</taxon>
        <taxon>Hygrophila</taxon>
        <taxon>Lymnaeoidea</taxon>
        <taxon>Planorbidae</taxon>
        <taxon>Biomphalaria</taxon>
    </lineage>
</organism>
<dbReference type="AlphaFoldDB" id="A0AAD8BQC2"/>
<dbReference type="EMBL" id="JASAOG010000047">
    <property type="protein sequence ID" value="KAK0058621.1"/>
    <property type="molecule type" value="Genomic_DNA"/>
</dbReference>
<feature type="transmembrane region" description="Helical" evidence="1">
    <location>
        <begin position="23"/>
        <end position="47"/>
    </location>
</feature>
<protein>
    <submittedName>
        <fullName evidence="2">Transient receptor potential cation channel subfamily M member 3</fullName>
    </submittedName>
</protein>
<keyword evidence="2" id="KW-0675">Receptor</keyword>
<sequence length="100" mass="11752">CTSNASMYFDNEQLRCPSEVRSIYVQIIMGLYVIIVNIIILNLIIALFSSAIKANEQQTEELWHRLFMSFTCEHSILLFMMPPLLSFLLSQNEKNRRYPF</sequence>
<evidence type="ECO:0000313" key="3">
    <source>
        <dbReference type="Proteomes" id="UP001233172"/>
    </source>
</evidence>
<gene>
    <name evidence="2" type="ORF">Bpfe_011926</name>
</gene>
<keyword evidence="3" id="KW-1185">Reference proteome</keyword>
<proteinExistence type="predicted"/>
<dbReference type="Proteomes" id="UP001233172">
    <property type="component" value="Unassembled WGS sequence"/>
</dbReference>
<feature type="non-terminal residue" evidence="2">
    <location>
        <position position="1"/>
    </location>
</feature>
<reference evidence="2" key="1">
    <citation type="journal article" date="2023" name="PLoS Negl. Trop. Dis.">
        <title>A genome sequence for Biomphalaria pfeifferi, the major vector snail for the human-infecting parasite Schistosoma mansoni.</title>
        <authorList>
            <person name="Bu L."/>
            <person name="Lu L."/>
            <person name="Laidemitt M.R."/>
            <person name="Zhang S.M."/>
            <person name="Mutuku M."/>
            <person name="Mkoji G."/>
            <person name="Steinauer M."/>
            <person name="Loker E.S."/>
        </authorList>
    </citation>
    <scope>NUCLEOTIDE SEQUENCE</scope>
    <source>
        <strain evidence="2">KasaAsao</strain>
    </source>
</reference>
<comment type="caution">
    <text evidence="2">The sequence shown here is derived from an EMBL/GenBank/DDBJ whole genome shotgun (WGS) entry which is preliminary data.</text>
</comment>
<keyword evidence="1" id="KW-0472">Membrane</keyword>
<feature type="transmembrane region" description="Helical" evidence="1">
    <location>
        <begin position="67"/>
        <end position="89"/>
    </location>
</feature>
<keyword evidence="1" id="KW-0812">Transmembrane</keyword>